<proteinExistence type="predicted"/>
<accession>A0ABY7FUM9</accession>
<keyword evidence="3" id="KW-1185">Reference proteome</keyword>
<protein>
    <submittedName>
        <fullName evidence="2">Uncharacterized protein</fullName>
    </submittedName>
</protein>
<gene>
    <name evidence="2" type="ORF">MAR_011622</name>
</gene>
<evidence type="ECO:0000256" key="1">
    <source>
        <dbReference type="SAM" id="SignalP"/>
    </source>
</evidence>
<dbReference type="EMBL" id="CP111025">
    <property type="protein sequence ID" value="WAR25918.1"/>
    <property type="molecule type" value="Genomic_DNA"/>
</dbReference>
<dbReference type="Proteomes" id="UP001164746">
    <property type="component" value="Chromosome 14"/>
</dbReference>
<keyword evidence="1" id="KW-0732">Signal</keyword>
<feature type="non-terminal residue" evidence="2">
    <location>
        <position position="205"/>
    </location>
</feature>
<feature type="signal peptide" evidence="1">
    <location>
        <begin position="1"/>
        <end position="24"/>
    </location>
</feature>
<feature type="chain" id="PRO_5047155325" evidence="1">
    <location>
        <begin position="25"/>
        <end position="205"/>
    </location>
</feature>
<evidence type="ECO:0000313" key="3">
    <source>
        <dbReference type="Proteomes" id="UP001164746"/>
    </source>
</evidence>
<reference evidence="2" key="1">
    <citation type="submission" date="2022-11" db="EMBL/GenBank/DDBJ databases">
        <title>Centuries of genome instability and evolution in soft-shell clam transmissible cancer (bioRxiv).</title>
        <authorList>
            <person name="Hart S.F.M."/>
            <person name="Yonemitsu M.A."/>
            <person name="Giersch R.M."/>
            <person name="Beal B.F."/>
            <person name="Arriagada G."/>
            <person name="Davis B.W."/>
            <person name="Ostrander E.A."/>
            <person name="Goff S.P."/>
            <person name="Metzger M.J."/>
        </authorList>
    </citation>
    <scope>NUCLEOTIDE SEQUENCE</scope>
    <source>
        <strain evidence="2">MELC-2E11</strain>
        <tissue evidence="2">Siphon/mantle</tissue>
    </source>
</reference>
<evidence type="ECO:0000313" key="2">
    <source>
        <dbReference type="EMBL" id="WAR25918.1"/>
    </source>
</evidence>
<sequence>MKTIKRVDVLLCVDILMLVCYIDAEQVIDVTKDTCWSEINLERTDVIRVQYDGSKIYWKYVPIMKKCRIMIVNNFEDTKLCITSLYSGYRDKDWIKRCSSIFKFSFIDKHGTNPYLNCSALATNEYCHSSIEATAVLAFSDPPFRLKSDFVIKIARKIAPANRSPKDDDGADTKKTDLDCDIYSVRYFHRYLCIAGQSLYRKKGF</sequence>
<organism evidence="2 3">
    <name type="scientific">Mya arenaria</name>
    <name type="common">Soft-shell clam</name>
    <dbReference type="NCBI Taxonomy" id="6604"/>
    <lineage>
        <taxon>Eukaryota</taxon>
        <taxon>Metazoa</taxon>
        <taxon>Spiralia</taxon>
        <taxon>Lophotrochozoa</taxon>
        <taxon>Mollusca</taxon>
        <taxon>Bivalvia</taxon>
        <taxon>Autobranchia</taxon>
        <taxon>Heteroconchia</taxon>
        <taxon>Euheterodonta</taxon>
        <taxon>Imparidentia</taxon>
        <taxon>Neoheterodontei</taxon>
        <taxon>Myida</taxon>
        <taxon>Myoidea</taxon>
        <taxon>Myidae</taxon>
        <taxon>Mya</taxon>
    </lineage>
</organism>
<name>A0ABY7FUM9_MYAAR</name>